<dbReference type="RefSeq" id="WP_128685352.1">
    <property type="nucleotide sequence ID" value="NZ_CP029684.2"/>
</dbReference>
<evidence type="ECO:0000256" key="3">
    <source>
        <dbReference type="ARBA" id="ARBA00022676"/>
    </source>
</evidence>
<gene>
    <name evidence="6" type="ORF">DLJ48_01750</name>
</gene>
<dbReference type="Pfam" id="PF00535">
    <property type="entry name" value="Glycos_transf_2"/>
    <property type="match status" value="1"/>
</dbReference>
<keyword evidence="7" id="KW-1185">Reference proteome</keyword>
<evidence type="ECO:0000256" key="2">
    <source>
        <dbReference type="ARBA" id="ARBA00006739"/>
    </source>
</evidence>
<keyword evidence="3" id="KW-0328">Glycosyltransferase</keyword>
<organism evidence="6 7">
    <name type="scientific">Oenococcus sicerae</name>
    <dbReference type="NCBI Taxonomy" id="2203724"/>
    <lineage>
        <taxon>Bacteria</taxon>
        <taxon>Bacillati</taxon>
        <taxon>Bacillota</taxon>
        <taxon>Bacilli</taxon>
        <taxon>Lactobacillales</taxon>
        <taxon>Lactobacillaceae</taxon>
        <taxon>Oenococcus</taxon>
    </lineage>
</organism>
<dbReference type="PANTHER" id="PTHR43179">
    <property type="entry name" value="RHAMNOSYLTRANSFERASE WBBL"/>
    <property type="match status" value="1"/>
</dbReference>
<dbReference type="InterPro" id="IPR001173">
    <property type="entry name" value="Glyco_trans_2-like"/>
</dbReference>
<dbReference type="InterPro" id="IPR029044">
    <property type="entry name" value="Nucleotide-diphossugar_trans"/>
</dbReference>
<dbReference type="EMBL" id="CP029684">
    <property type="protein sequence ID" value="QAS69335.1"/>
    <property type="molecule type" value="Genomic_DNA"/>
</dbReference>
<name>A0ABX5QKN9_9LACO</name>
<evidence type="ECO:0000313" key="7">
    <source>
        <dbReference type="Proteomes" id="UP000286907"/>
    </source>
</evidence>
<comment type="pathway">
    <text evidence="1">Cell wall biogenesis; cell wall polysaccharide biosynthesis.</text>
</comment>
<evidence type="ECO:0000256" key="1">
    <source>
        <dbReference type="ARBA" id="ARBA00004776"/>
    </source>
</evidence>
<sequence>MFVWVILHYMSYKSTLQEVNHILNDITGDKRIIIVDNASPNGSGQKLDEYFATNRRVNVILNQSNVGFARGNDIGYIEALKLKPDFIVLANNDIEFSQKNFIQLVQASFEKQRFDVMGPDVFVPETGIHQNPKRNKAYSNQEVVQIHQRSVRLINQPTLIFKLRANLKRIKILRRFVLQHRQGKVVQSDSVQTNVILHGSLLIFSKDFFIKVASPFDEGTFFYFETEILDKHIRAQGMVSKYDPTIKVLHHQNTATKSSFQSAAKQQKFQLTNMAKSTQRFLDLFGQEN</sequence>
<protein>
    <submittedName>
        <fullName evidence="6">Glycosyltransferase</fullName>
    </submittedName>
</protein>
<keyword evidence="4" id="KW-0808">Transferase</keyword>
<comment type="similarity">
    <text evidence="2">Belongs to the glycosyltransferase 2 family.</text>
</comment>
<feature type="domain" description="Glycosyltransferase 2-like" evidence="5">
    <location>
        <begin position="5"/>
        <end position="164"/>
    </location>
</feature>
<proteinExistence type="inferred from homology"/>
<dbReference type="PANTHER" id="PTHR43179:SF12">
    <property type="entry name" value="GALACTOFURANOSYLTRANSFERASE GLFT2"/>
    <property type="match status" value="1"/>
</dbReference>
<dbReference type="SUPFAM" id="SSF53448">
    <property type="entry name" value="Nucleotide-diphospho-sugar transferases"/>
    <property type="match status" value="1"/>
</dbReference>
<evidence type="ECO:0000313" key="6">
    <source>
        <dbReference type="EMBL" id="QAS69335.1"/>
    </source>
</evidence>
<evidence type="ECO:0000256" key="4">
    <source>
        <dbReference type="ARBA" id="ARBA00022679"/>
    </source>
</evidence>
<reference evidence="6 7" key="1">
    <citation type="journal article" date="2019" name="Syst. Appl. Microbiol.">
        <title>Oenococcus sicerae sp. nov., isolated from French cider.</title>
        <authorList>
            <person name="Cousin F.J."/>
            <person name="Le Guellec R."/>
            <person name="Chagnot C."/>
            <person name="Goux D."/>
            <person name="Dalmasso M."/>
            <person name="Laplace J.M."/>
            <person name="Cretenet M."/>
        </authorList>
    </citation>
    <scope>NUCLEOTIDE SEQUENCE [LARGE SCALE GENOMIC DNA]</scope>
    <source>
        <strain evidence="6 7">UCMA 15228</strain>
    </source>
</reference>
<evidence type="ECO:0000259" key="5">
    <source>
        <dbReference type="Pfam" id="PF00535"/>
    </source>
</evidence>
<dbReference type="Proteomes" id="UP000286907">
    <property type="component" value="Chromosome"/>
</dbReference>
<accession>A0ABX5QKN9</accession>
<dbReference type="Gene3D" id="3.90.550.10">
    <property type="entry name" value="Spore Coat Polysaccharide Biosynthesis Protein SpsA, Chain A"/>
    <property type="match status" value="1"/>
</dbReference>